<comment type="caution">
    <text evidence="3">The sequence shown here is derived from an EMBL/GenBank/DDBJ whole genome shotgun (WGS) entry which is preliminary data.</text>
</comment>
<organism evidence="3 4">
    <name type="scientific">Methanococcoides cohabitans</name>
    <dbReference type="NCBI Taxonomy" id="3136559"/>
    <lineage>
        <taxon>Archaea</taxon>
        <taxon>Methanobacteriati</taxon>
        <taxon>Methanobacteriota</taxon>
        <taxon>Stenosarchaea group</taxon>
        <taxon>Methanomicrobia</taxon>
        <taxon>Methanosarcinales</taxon>
        <taxon>Methanosarcinaceae</taxon>
        <taxon>Methanococcoides</taxon>
    </lineage>
</organism>
<sequence>MHKVTIKAIISIALVLLLAMIAPAAADTDIRPTVVVDYSMEPAVLMPGDTGTITISIENMANGEIYVQEDDKTFDMNAYIASIALGGNDDIEILNKEHTDIGLLGPRDTIKLAFNIRAKETAENGVHFLTMELVGGSDMNDLNYNIPVKIDDRNLKLIMATMPTTVMNEISTIEIDIINTRPNEVTNVIIKPEGENVSFNPAEVFVGNIPSGDKSTVEITLNTMASPGGMKNISFIASFFNGDNFHTSGNENLEINVVDQPSLIFTSLEVTKIGNTYSIIGDINNFGTTDAKNVLVSVDGSEDIKPVQPYANYFVGTLEADDFSSFELSARVLSSEVSQIPILIEFRDTDNVYSSVTGYIDLESASFAPGEHNDTPVWMWGIIGVITIAIAGVIVYSWKKRKTAETEENDDPEDDDLDEDDLDDEYFDDEEGTEEFDDTETDEDKD</sequence>
<dbReference type="RefSeq" id="WP_342127584.1">
    <property type="nucleotide sequence ID" value="NZ_JBCAUS010000006.1"/>
</dbReference>
<evidence type="ECO:0000256" key="1">
    <source>
        <dbReference type="SAM" id="MobiDB-lite"/>
    </source>
</evidence>
<keyword evidence="4" id="KW-1185">Reference proteome</keyword>
<proteinExistence type="predicted"/>
<feature type="transmembrane region" description="Helical" evidence="2">
    <location>
        <begin position="377"/>
        <end position="398"/>
    </location>
</feature>
<keyword evidence="2" id="KW-0472">Membrane</keyword>
<name>A0ABU9KU91_9EURY</name>
<protein>
    <recommendedName>
        <fullName evidence="5">S-layer protein</fullName>
    </recommendedName>
</protein>
<dbReference type="PANTHER" id="PTHR35902">
    <property type="entry name" value="S-LAYER DOMAIN-LIKE PROTEIN-RELATED"/>
    <property type="match status" value="1"/>
</dbReference>
<evidence type="ECO:0000313" key="3">
    <source>
        <dbReference type="EMBL" id="MEL4305974.1"/>
    </source>
</evidence>
<evidence type="ECO:0000256" key="2">
    <source>
        <dbReference type="SAM" id="Phobius"/>
    </source>
</evidence>
<gene>
    <name evidence="3" type="ORF">WOA13_09095</name>
</gene>
<evidence type="ECO:0000313" key="4">
    <source>
        <dbReference type="Proteomes" id="UP001396646"/>
    </source>
</evidence>
<reference evidence="3 4" key="1">
    <citation type="submission" date="2024-04" db="EMBL/GenBank/DDBJ databases">
        <title>Methanococcoides sp. LMO-2.</title>
        <authorList>
            <person name="Liang L."/>
        </authorList>
    </citation>
    <scope>NUCLEOTIDE SEQUENCE [LARGE SCALE GENOMIC DNA]</scope>
    <source>
        <strain evidence="3 4">LMO-2</strain>
    </source>
</reference>
<dbReference type="PANTHER" id="PTHR35902:SF6">
    <property type="entry name" value="CONSERVED WITHIN P. AEROPHILUM"/>
    <property type="match status" value="1"/>
</dbReference>
<accession>A0ABU9KU91</accession>
<feature type="compositionally biased region" description="Acidic residues" evidence="1">
    <location>
        <begin position="406"/>
        <end position="446"/>
    </location>
</feature>
<keyword evidence="2" id="KW-1133">Transmembrane helix</keyword>
<feature type="region of interest" description="Disordered" evidence="1">
    <location>
        <begin position="402"/>
        <end position="446"/>
    </location>
</feature>
<keyword evidence="2" id="KW-0812">Transmembrane</keyword>
<dbReference type="Proteomes" id="UP001396646">
    <property type="component" value="Unassembled WGS sequence"/>
</dbReference>
<dbReference type="EMBL" id="JBCAUS010000006">
    <property type="protein sequence ID" value="MEL4305974.1"/>
    <property type="molecule type" value="Genomic_DNA"/>
</dbReference>
<evidence type="ECO:0008006" key="5">
    <source>
        <dbReference type="Google" id="ProtNLM"/>
    </source>
</evidence>